<gene>
    <name evidence="2" type="ORF">PECAL_3P14920</name>
</gene>
<evidence type="ECO:0000313" key="3">
    <source>
        <dbReference type="Proteomes" id="UP000789595"/>
    </source>
</evidence>
<keyword evidence="1" id="KW-0732">Signal</keyword>
<evidence type="ECO:0000256" key="1">
    <source>
        <dbReference type="SAM" id="SignalP"/>
    </source>
</evidence>
<organism evidence="2 3">
    <name type="scientific">Pelagomonas calceolata</name>
    <dbReference type="NCBI Taxonomy" id="35677"/>
    <lineage>
        <taxon>Eukaryota</taxon>
        <taxon>Sar</taxon>
        <taxon>Stramenopiles</taxon>
        <taxon>Ochrophyta</taxon>
        <taxon>Pelagophyceae</taxon>
        <taxon>Pelagomonadales</taxon>
        <taxon>Pelagomonadaceae</taxon>
        <taxon>Pelagomonas</taxon>
    </lineage>
</organism>
<accession>A0A8J2SEU1</accession>
<dbReference type="OrthoDB" id="203191at2759"/>
<dbReference type="AlphaFoldDB" id="A0A8J2SEU1"/>
<reference evidence="2" key="1">
    <citation type="submission" date="2021-11" db="EMBL/GenBank/DDBJ databases">
        <authorList>
            <consortium name="Genoscope - CEA"/>
            <person name="William W."/>
        </authorList>
    </citation>
    <scope>NUCLEOTIDE SEQUENCE</scope>
</reference>
<comment type="caution">
    <text evidence="2">The sequence shown here is derived from an EMBL/GenBank/DDBJ whole genome shotgun (WGS) entry which is preliminary data.</text>
</comment>
<dbReference type="Proteomes" id="UP000789595">
    <property type="component" value="Unassembled WGS sequence"/>
</dbReference>
<evidence type="ECO:0000313" key="2">
    <source>
        <dbReference type="EMBL" id="CAH0371543.1"/>
    </source>
</evidence>
<keyword evidence="3" id="KW-1185">Reference proteome</keyword>
<proteinExistence type="predicted"/>
<protein>
    <submittedName>
        <fullName evidence="2">Uncharacterized protein</fullName>
    </submittedName>
</protein>
<dbReference type="EMBL" id="CAKKNE010000003">
    <property type="protein sequence ID" value="CAH0371543.1"/>
    <property type="molecule type" value="Genomic_DNA"/>
</dbReference>
<feature type="chain" id="PRO_5035163708" evidence="1">
    <location>
        <begin position="24"/>
        <end position="361"/>
    </location>
</feature>
<name>A0A8J2SEU1_9STRA</name>
<feature type="signal peptide" evidence="1">
    <location>
        <begin position="1"/>
        <end position="23"/>
    </location>
</feature>
<sequence>MRRRHAMLLLPATILALSMQTQAPPRVVVDLDVVADTLPLESEVYLSALQSLRPEGPWRDQRDLPQHRWRTFDLARKYHRVLRELRVVRPADACMMLRLLFEEDEVGRRAIAARKDPSGTKWEGGGWAPTEGELQGVRPGTRPLTAGEVVENWDEVLGPRCFARWRSEDADFQLADIDDAVATAAAQRLEDAAAVADALAWRPDALRALRAAQRAGRVYRGAPLVLVRHDLLGLSTVDHSGDVLAGWRGVVRTVLPRADVAFCRGALDVADELLDGHAEQTLYYGGSPRLTLQLGAALQGAVESRETGLHICEWVDRWRDAGAPPPMPPQLDIISLEDEHRDFRAALGVSVRPRGLADWTE</sequence>